<dbReference type="PANTHER" id="PTHR30193">
    <property type="entry name" value="ABC TRANSPORTER PERMEASE PROTEIN"/>
    <property type="match status" value="1"/>
</dbReference>
<dbReference type="CDD" id="cd06261">
    <property type="entry name" value="TM_PBP2"/>
    <property type="match status" value="1"/>
</dbReference>
<feature type="domain" description="ABC transmembrane type-1" evidence="8">
    <location>
        <begin position="86"/>
        <end position="301"/>
    </location>
</feature>
<keyword evidence="2 7" id="KW-0813">Transport</keyword>
<dbReference type="Gene3D" id="1.10.3720.10">
    <property type="entry name" value="MetI-like"/>
    <property type="match status" value="1"/>
</dbReference>
<evidence type="ECO:0000256" key="5">
    <source>
        <dbReference type="ARBA" id="ARBA00022989"/>
    </source>
</evidence>
<dbReference type="EMBL" id="BSPC01000015">
    <property type="protein sequence ID" value="GLS18716.1"/>
    <property type="molecule type" value="Genomic_DNA"/>
</dbReference>
<evidence type="ECO:0000256" key="7">
    <source>
        <dbReference type="RuleBase" id="RU363032"/>
    </source>
</evidence>
<comment type="subcellular location">
    <subcellularLocation>
        <location evidence="1 7">Cell membrane</location>
        <topology evidence="1 7">Multi-pass membrane protein</topology>
    </subcellularLocation>
</comment>
<feature type="transmembrane region" description="Helical" evidence="7">
    <location>
        <begin position="123"/>
        <end position="144"/>
    </location>
</feature>
<dbReference type="SUPFAM" id="SSF161098">
    <property type="entry name" value="MetI-like"/>
    <property type="match status" value="1"/>
</dbReference>
<keyword evidence="4 7" id="KW-0812">Transmembrane</keyword>
<proteinExistence type="inferred from homology"/>
<feature type="transmembrane region" description="Helical" evidence="7">
    <location>
        <begin position="248"/>
        <end position="269"/>
    </location>
</feature>
<feature type="transmembrane region" description="Helical" evidence="7">
    <location>
        <begin position="27"/>
        <end position="53"/>
    </location>
</feature>
<gene>
    <name evidence="9" type="ORF">GCM10007874_17330</name>
</gene>
<dbReference type="Proteomes" id="UP001156882">
    <property type="component" value="Unassembled WGS sequence"/>
</dbReference>
<evidence type="ECO:0000259" key="8">
    <source>
        <dbReference type="PROSITE" id="PS50928"/>
    </source>
</evidence>
<evidence type="ECO:0000256" key="4">
    <source>
        <dbReference type="ARBA" id="ARBA00022692"/>
    </source>
</evidence>
<feature type="transmembrane region" description="Helical" evidence="7">
    <location>
        <begin position="89"/>
        <end position="111"/>
    </location>
</feature>
<name>A0ABQ6CEC0_9HYPH</name>
<dbReference type="RefSeq" id="WP_284311590.1">
    <property type="nucleotide sequence ID" value="NZ_BSPC01000015.1"/>
</dbReference>
<feature type="transmembrane region" description="Helical" evidence="7">
    <location>
        <begin position="218"/>
        <end position="242"/>
    </location>
</feature>
<dbReference type="PANTHER" id="PTHR30193:SF42">
    <property type="entry name" value="ABC TRANSPORTER PERMEASE PROTEIN"/>
    <property type="match status" value="1"/>
</dbReference>
<evidence type="ECO:0000313" key="9">
    <source>
        <dbReference type="EMBL" id="GLS18716.1"/>
    </source>
</evidence>
<dbReference type="Pfam" id="PF00528">
    <property type="entry name" value="BPD_transp_1"/>
    <property type="match status" value="1"/>
</dbReference>
<sequence>MSAVAPSASSASASEYRRSWRDRLGEYVPQIVLAPWVLTSFVYVFGFTAWTFYISLSNSTQLPTYQYEGFGHYVSLWKNARWNIAYTNLFVFGVLFVAGAMAIGLLLAIMIDQRVRFESVWRTIYLYPLAVSFVVTGTVWSWLFNPTAGFEFFMHNLGWSSFQFRWMTNRNWAIYGVVITGIWQSSGFAMALFLAGLRSVDHDLIKAAQIDGASVARIYRKIVIPTIRPIFIAVIVVLLQFATKTFDLVLALTGGGPGVSTTFPAIYVYDLMFQRGQIAEGAAAAMMIVAAIALILIPYALWQAWRKRREESHG</sequence>
<keyword evidence="5 7" id="KW-1133">Transmembrane helix</keyword>
<keyword evidence="6 7" id="KW-0472">Membrane</keyword>
<evidence type="ECO:0000256" key="2">
    <source>
        <dbReference type="ARBA" id="ARBA00022448"/>
    </source>
</evidence>
<dbReference type="InterPro" id="IPR000515">
    <property type="entry name" value="MetI-like"/>
</dbReference>
<organism evidence="9 10">
    <name type="scientific">Labrys miyagiensis</name>
    <dbReference type="NCBI Taxonomy" id="346912"/>
    <lineage>
        <taxon>Bacteria</taxon>
        <taxon>Pseudomonadati</taxon>
        <taxon>Pseudomonadota</taxon>
        <taxon>Alphaproteobacteria</taxon>
        <taxon>Hyphomicrobiales</taxon>
        <taxon>Xanthobacteraceae</taxon>
        <taxon>Labrys</taxon>
    </lineage>
</organism>
<evidence type="ECO:0000313" key="10">
    <source>
        <dbReference type="Proteomes" id="UP001156882"/>
    </source>
</evidence>
<dbReference type="InterPro" id="IPR051393">
    <property type="entry name" value="ABC_transporter_permease"/>
</dbReference>
<evidence type="ECO:0000256" key="1">
    <source>
        <dbReference type="ARBA" id="ARBA00004651"/>
    </source>
</evidence>
<keyword evidence="10" id="KW-1185">Reference proteome</keyword>
<reference evidence="10" key="1">
    <citation type="journal article" date="2019" name="Int. J. Syst. Evol. Microbiol.">
        <title>The Global Catalogue of Microorganisms (GCM) 10K type strain sequencing project: providing services to taxonomists for standard genome sequencing and annotation.</title>
        <authorList>
            <consortium name="The Broad Institute Genomics Platform"/>
            <consortium name="The Broad Institute Genome Sequencing Center for Infectious Disease"/>
            <person name="Wu L."/>
            <person name="Ma J."/>
        </authorList>
    </citation>
    <scope>NUCLEOTIDE SEQUENCE [LARGE SCALE GENOMIC DNA]</scope>
    <source>
        <strain evidence="10">NBRC 101365</strain>
    </source>
</reference>
<comment type="caution">
    <text evidence="9">The sequence shown here is derived from an EMBL/GenBank/DDBJ whole genome shotgun (WGS) entry which is preliminary data.</text>
</comment>
<dbReference type="PROSITE" id="PS50928">
    <property type="entry name" value="ABC_TM1"/>
    <property type="match status" value="1"/>
</dbReference>
<feature type="transmembrane region" description="Helical" evidence="7">
    <location>
        <begin position="281"/>
        <end position="302"/>
    </location>
</feature>
<protein>
    <submittedName>
        <fullName evidence="9">Sugar ABC transporter permease</fullName>
    </submittedName>
</protein>
<accession>A0ABQ6CEC0</accession>
<keyword evidence="3" id="KW-1003">Cell membrane</keyword>
<evidence type="ECO:0000256" key="3">
    <source>
        <dbReference type="ARBA" id="ARBA00022475"/>
    </source>
</evidence>
<comment type="similarity">
    <text evidence="7">Belongs to the binding-protein-dependent transport system permease family.</text>
</comment>
<dbReference type="InterPro" id="IPR035906">
    <property type="entry name" value="MetI-like_sf"/>
</dbReference>
<feature type="transmembrane region" description="Helical" evidence="7">
    <location>
        <begin position="172"/>
        <end position="197"/>
    </location>
</feature>
<evidence type="ECO:0000256" key="6">
    <source>
        <dbReference type="ARBA" id="ARBA00023136"/>
    </source>
</evidence>